<evidence type="ECO:0000313" key="1">
    <source>
        <dbReference type="EMBL" id="MPM18177.1"/>
    </source>
</evidence>
<name>A0A644XQD0_9ZZZZ</name>
<proteinExistence type="predicted"/>
<comment type="caution">
    <text evidence="1">The sequence shown here is derived from an EMBL/GenBank/DDBJ whole genome shotgun (WGS) entry which is preliminary data.</text>
</comment>
<dbReference type="AlphaFoldDB" id="A0A644XQD0"/>
<sequence length="227" mass="24719">MADNTIGSVNVTAMNAINVAGMDIETALLAVQSKRAELLETQLRDQIAAVQAKNEQIGKLNNVLSSLNAMMQFYGTDANAGFDKSKIDWNNGGAKDKTNADTFRSTYEAVLNQAIKDAGITDLGWPADSKGLLTWDKSAQKSDGSIDESKVKVATGTAAWGTTLKRNDVEAAITKVKGQIDSLGNSQQMDTLRLQSLSAKRNEAFEQMTNWIKKMQDVRNSIIGNWR</sequence>
<reference evidence="1" key="1">
    <citation type="submission" date="2019-08" db="EMBL/GenBank/DDBJ databases">
        <authorList>
            <person name="Kucharzyk K."/>
            <person name="Murdoch R.W."/>
            <person name="Higgins S."/>
            <person name="Loffler F."/>
        </authorList>
    </citation>
    <scope>NUCLEOTIDE SEQUENCE</scope>
</reference>
<accession>A0A644XQD0</accession>
<organism evidence="1">
    <name type="scientific">bioreactor metagenome</name>
    <dbReference type="NCBI Taxonomy" id="1076179"/>
    <lineage>
        <taxon>unclassified sequences</taxon>
        <taxon>metagenomes</taxon>
        <taxon>ecological metagenomes</taxon>
    </lineage>
</organism>
<protein>
    <submittedName>
        <fullName evidence="1">Uncharacterized protein</fullName>
    </submittedName>
</protein>
<gene>
    <name evidence="1" type="ORF">SDC9_64583</name>
</gene>
<dbReference type="EMBL" id="VSSQ01002933">
    <property type="protein sequence ID" value="MPM18177.1"/>
    <property type="molecule type" value="Genomic_DNA"/>
</dbReference>